<dbReference type="CDD" id="cd00077">
    <property type="entry name" value="HDc"/>
    <property type="match status" value="1"/>
</dbReference>
<dbReference type="SUPFAM" id="SSF55781">
    <property type="entry name" value="GAF domain-like"/>
    <property type="match status" value="2"/>
</dbReference>
<dbReference type="InterPro" id="IPR003607">
    <property type="entry name" value="HD/PDEase_dom"/>
</dbReference>
<dbReference type="Gene3D" id="1.10.3210.10">
    <property type="entry name" value="Hypothetical protein af1432"/>
    <property type="match status" value="1"/>
</dbReference>
<comment type="caution">
    <text evidence="4">The sequence shown here is derived from an EMBL/GenBank/DDBJ whole genome shotgun (WGS) entry which is preliminary data.</text>
</comment>
<feature type="transmembrane region" description="Helical" evidence="1">
    <location>
        <begin position="61"/>
        <end position="81"/>
    </location>
</feature>
<evidence type="ECO:0008006" key="6">
    <source>
        <dbReference type="Google" id="ProtNLM"/>
    </source>
</evidence>
<dbReference type="RefSeq" id="WP_189062524.1">
    <property type="nucleotide sequence ID" value="NZ_BMQG01000004.1"/>
</dbReference>
<dbReference type="NCBIfam" id="TIGR00254">
    <property type="entry name" value="GGDEF"/>
    <property type="match status" value="1"/>
</dbReference>
<keyword evidence="1" id="KW-1133">Transmembrane helix</keyword>
<dbReference type="SMART" id="SM00267">
    <property type="entry name" value="GGDEF"/>
    <property type="match status" value="1"/>
</dbReference>
<dbReference type="InterPro" id="IPR029016">
    <property type="entry name" value="GAF-like_dom_sf"/>
</dbReference>
<organism evidence="4 5">
    <name type="scientific">Deinococcus arenae</name>
    <dbReference type="NCBI Taxonomy" id="1452751"/>
    <lineage>
        <taxon>Bacteria</taxon>
        <taxon>Thermotogati</taxon>
        <taxon>Deinococcota</taxon>
        <taxon>Deinococci</taxon>
        <taxon>Deinococcales</taxon>
        <taxon>Deinococcaceae</taxon>
        <taxon>Deinococcus</taxon>
    </lineage>
</organism>
<feature type="transmembrane region" description="Helical" evidence="1">
    <location>
        <begin position="93"/>
        <end position="114"/>
    </location>
</feature>
<dbReference type="Pfam" id="PF13487">
    <property type="entry name" value="HD_5"/>
    <property type="match status" value="1"/>
</dbReference>
<dbReference type="Proteomes" id="UP000600547">
    <property type="component" value="Unassembled WGS sequence"/>
</dbReference>
<feature type="domain" description="GGDEF" evidence="2">
    <location>
        <begin position="212"/>
        <end position="339"/>
    </location>
</feature>
<proteinExistence type="predicted"/>
<dbReference type="Gene3D" id="3.30.450.40">
    <property type="match status" value="2"/>
</dbReference>
<name>A0A8H9GQL9_9DEIO</name>
<protein>
    <recommendedName>
        <fullName evidence="6">Diguanylate cyclase</fullName>
    </recommendedName>
</protein>
<dbReference type="SUPFAM" id="SSF55073">
    <property type="entry name" value="Nucleotide cyclase"/>
    <property type="match status" value="1"/>
</dbReference>
<dbReference type="PANTHER" id="PTHR45228">
    <property type="entry name" value="CYCLIC DI-GMP PHOSPHODIESTERASE TM_0186-RELATED"/>
    <property type="match status" value="1"/>
</dbReference>
<dbReference type="InterPro" id="IPR043128">
    <property type="entry name" value="Rev_trsase/Diguanyl_cyclase"/>
</dbReference>
<dbReference type="InterPro" id="IPR037522">
    <property type="entry name" value="HD_GYP_dom"/>
</dbReference>
<dbReference type="PROSITE" id="PS50887">
    <property type="entry name" value="GGDEF"/>
    <property type="match status" value="1"/>
</dbReference>
<dbReference type="AlphaFoldDB" id="A0A8H9GQL9"/>
<reference evidence="5" key="1">
    <citation type="journal article" date="2019" name="Int. J. Syst. Evol. Microbiol.">
        <title>The Global Catalogue of Microorganisms (GCM) 10K type strain sequencing project: providing services to taxonomists for standard genome sequencing and annotation.</title>
        <authorList>
            <consortium name="The Broad Institute Genomics Platform"/>
            <consortium name="The Broad Institute Genome Sequencing Center for Infectious Disease"/>
            <person name="Wu L."/>
            <person name="Ma J."/>
        </authorList>
    </citation>
    <scope>NUCLEOTIDE SEQUENCE [LARGE SCALE GENOMIC DNA]</scope>
    <source>
        <strain evidence="5">JCM 31047</strain>
    </source>
</reference>
<keyword evidence="1" id="KW-0812">Transmembrane</keyword>
<dbReference type="CDD" id="cd01949">
    <property type="entry name" value="GGDEF"/>
    <property type="match status" value="1"/>
</dbReference>
<evidence type="ECO:0000313" key="4">
    <source>
        <dbReference type="EMBL" id="GGM40435.1"/>
    </source>
</evidence>
<accession>A0A8H9GQL9</accession>
<keyword evidence="5" id="KW-1185">Reference proteome</keyword>
<dbReference type="Gene3D" id="3.30.70.270">
    <property type="match status" value="1"/>
</dbReference>
<feature type="domain" description="HD-GYP" evidence="3">
    <location>
        <begin position="701"/>
        <end position="897"/>
    </location>
</feature>
<evidence type="ECO:0000313" key="5">
    <source>
        <dbReference type="Proteomes" id="UP000600547"/>
    </source>
</evidence>
<evidence type="ECO:0000256" key="1">
    <source>
        <dbReference type="SAM" id="Phobius"/>
    </source>
</evidence>
<evidence type="ECO:0000259" key="3">
    <source>
        <dbReference type="PROSITE" id="PS51832"/>
    </source>
</evidence>
<keyword evidence="1" id="KW-0472">Membrane</keyword>
<dbReference type="InterPro" id="IPR029787">
    <property type="entry name" value="Nucleotide_cyclase"/>
</dbReference>
<sequence length="903" mass="99087">MLLNLCLLLTCAFALSLSYREWPVRRDAWTHCARVLGSAATSLLLVWYTAPVGDLKVDLRYVPVALVTLRYGLPAGLLVALGPVVWRLLESDVGGMVALVNALSVVLLGALVRPSLRLKQLRLTQWPLLLVPYLGVGLAVFLVPGARPLAPWLYVGMLGVHGVATLGVLGVLSARLQLLRLTFDARQLSRQDELTGLGNRRAFDEHMAEVGPGHQLVLLDVDQFRHLNETHGALVGDRALRYIAQVLRDAVPDGAYRLSGEEFALLLDSGSEAQARAVVEGVQARLADPGEVPWANLSVSAGLATRLPREQPSEWRHRADEALYLAKANGQNRLVFSPNAPRVPALAPGSPGEIRPRHSLWQAQRAAVHLLTQRRPLTDADWHEVLRGAVETLDGVDAASLNIREGNRFRMCAVVGYEPELLGLEFTQAAQIKWYGGAVEDWLQGRPRVADVGDMQRVWVNDNDVLRPQDSGRLNRAGHRERLRLNLCLPVVLDGEVVAHLNLDSHALDEGFPPGVMQDAPLFAQQIAALLLLQERWRELEQLSHLHGDLSRAGDEQLGSHLAETTHDLLRTTYTLLLRYDARVDALVPAAEAGLSLDPLEPPPTLARGEGMAWRALTSGQVIRVDDILMARDAYRPVASHPDRRALMVVPLLSRVGEPLGALCLLRDEHRPFRAPDEALAQMLASVGARVMEGRAHVTDLEATLDAALNMLGVALEARDFETQGHTQRVQGLARRMGEALHLSDPQLTALRRGAALHDIGKLCIPDAVLLKPGRLTPEERLVVERHAPLGAALVARIPFLEPEAQQVVRHHHERWDGSGYPDRLAGTQTPLLARLFALCDVYDALTSERPYKGAMGHDEALAVLREGSGTQFDPELLELFCRVVTPRAADGQVQEPAAKPTR</sequence>
<dbReference type="Pfam" id="PF13185">
    <property type="entry name" value="GAF_2"/>
    <property type="match status" value="1"/>
</dbReference>
<dbReference type="Pfam" id="PF00990">
    <property type="entry name" value="GGDEF"/>
    <property type="match status" value="1"/>
</dbReference>
<dbReference type="InterPro" id="IPR052020">
    <property type="entry name" value="Cyclic_di-GMP/3'3'-cGAMP_PDE"/>
</dbReference>
<dbReference type="InterPro" id="IPR003018">
    <property type="entry name" value="GAF"/>
</dbReference>
<dbReference type="SMART" id="SM00065">
    <property type="entry name" value="GAF"/>
    <property type="match status" value="1"/>
</dbReference>
<feature type="transmembrane region" description="Helical" evidence="1">
    <location>
        <begin position="28"/>
        <end position="49"/>
    </location>
</feature>
<dbReference type="InterPro" id="IPR000160">
    <property type="entry name" value="GGDEF_dom"/>
</dbReference>
<dbReference type="EMBL" id="BMQG01000004">
    <property type="protein sequence ID" value="GGM40435.1"/>
    <property type="molecule type" value="Genomic_DNA"/>
</dbReference>
<gene>
    <name evidence="4" type="ORF">GCM10008956_16120</name>
</gene>
<dbReference type="SMART" id="SM00471">
    <property type="entry name" value="HDc"/>
    <property type="match status" value="1"/>
</dbReference>
<feature type="transmembrane region" description="Helical" evidence="1">
    <location>
        <begin position="126"/>
        <end position="146"/>
    </location>
</feature>
<dbReference type="PROSITE" id="PS51832">
    <property type="entry name" value="HD_GYP"/>
    <property type="match status" value="1"/>
</dbReference>
<feature type="transmembrane region" description="Helical" evidence="1">
    <location>
        <begin position="152"/>
        <end position="172"/>
    </location>
</feature>
<evidence type="ECO:0000259" key="2">
    <source>
        <dbReference type="PROSITE" id="PS50887"/>
    </source>
</evidence>
<dbReference type="SUPFAM" id="SSF109604">
    <property type="entry name" value="HD-domain/PDEase-like"/>
    <property type="match status" value="1"/>
</dbReference>